<evidence type="ECO:0000256" key="5">
    <source>
        <dbReference type="ARBA" id="ARBA00023163"/>
    </source>
</evidence>
<dbReference type="Gene3D" id="1.10.1740.10">
    <property type="match status" value="1"/>
</dbReference>
<name>A0A7W5H2M5_9PORP</name>
<evidence type="ECO:0000259" key="7">
    <source>
        <dbReference type="Pfam" id="PF08281"/>
    </source>
</evidence>
<dbReference type="Pfam" id="PF04542">
    <property type="entry name" value="Sigma70_r2"/>
    <property type="match status" value="1"/>
</dbReference>
<feature type="domain" description="RNA polymerase sigma factor 70 region 4 type 2" evidence="7">
    <location>
        <begin position="133"/>
        <end position="172"/>
    </location>
</feature>
<dbReference type="SUPFAM" id="SSF88659">
    <property type="entry name" value="Sigma3 and sigma4 domains of RNA polymerase sigma factors"/>
    <property type="match status" value="1"/>
</dbReference>
<comment type="caution">
    <text evidence="8">The sequence shown here is derived from an EMBL/GenBank/DDBJ whole genome shotgun (WGS) entry which is preliminary data.</text>
</comment>
<proteinExistence type="inferred from homology"/>
<dbReference type="EMBL" id="JACHYB010000002">
    <property type="protein sequence ID" value="MBB3187925.1"/>
    <property type="molecule type" value="Genomic_DNA"/>
</dbReference>
<evidence type="ECO:0000313" key="8">
    <source>
        <dbReference type="EMBL" id="MBB3187925.1"/>
    </source>
</evidence>
<dbReference type="InterPro" id="IPR013249">
    <property type="entry name" value="RNA_pol_sigma70_r4_t2"/>
</dbReference>
<dbReference type="InterPro" id="IPR014284">
    <property type="entry name" value="RNA_pol_sigma-70_dom"/>
</dbReference>
<dbReference type="GO" id="GO:0016987">
    <property type="term" value="F:sigma factor activity"/>
    <property type="evidence" value="ECO:0007669"/>
    <property type="project" value="UniProtKB-KW"/>
</dbReference>
<keyword evidence="4" id="KW-0238">DNA-binding</keyword>
<dbReference type="SUPFAM" id="SSF88946">
    <property type="entry name" value="Sigma2 domain of RNA polymerase sigma factors"/>
    <property type="match status" value="1"/>
</dbReference>
<evidence type="ECO:0000256" key="2">
    <source>
        <dbReference type="ARBA" id="ARBA00023015"/>
    </source>
</evidence>
<dbReference type="PANTHER" id="PTHR43133">
    <property type="entry name" value="RNA POLYMERASE ECF-TYPE SIGMA FACTO"/>
    <property type="match status" value="1"/>
</dbReference>
<dbReference type="InterPro" id="IPR036388">
    <property type="entry name" value="WH-like_DNA-bd_sf"/>
</dbReference>
<sequence length="194" mass="23137">MKILFANLPDDELVKYYQAGNQEAFRELLSRHQERVFKYIYLIVRNESLANDLFQDTFVKVVTFIKQYRYIENGHFLSWVIRIAHNLIMDYYRKNQPEVSIHQPDHPYDLLNNIRLSDPSAEDDLIQRQLVNNIRELIKYLPDLQQEVVHLRYYEDLSFREIADKTGVSINTALGRMRYALINLRKLADESLSI</sequence>
<keyword evidence="3" id="KW-0731">Sigma factor</keyword>
<dbReference type="Gene3D" id="1.10.10.10">
    <property type="entry name" value="Winged helix-like DNA-binding domain superfamily/Winged helix DNA-binding domain"/>
    <property type="match status" value="1"/>
</dbReference>
<organism evidence="8 9">
    <name type="scientific">Microbacter margulisiae</name>
    <dbReference type="NCBI Taxonomy" id="1350067"/>
    <lineage>
        <taxon>Bacteria</taxon>
        <taxon>Pseudomonadati</taxon>
        <taxon>Bacteroidota</taxon>
        <taxon>Bacteroidia</taxon>
        <taxon>Bacteroidales</taxon>
        <taxon>Porphyromonadaceae</taxon>
        <taxon>Microbacter</taxon>
    </lineage>
</organism>
<dbReference type="Proteomes" id="UP000544222">
    <property type="component" value="Unassembled WGS sequence"/>
</dbReference>
<dbReference type="GO" id="GO:0003677">
    <property type="term" value="F:DNA binding"/>
    <property type="evidence" value="ECO:0007669"/>
    <property type="project" value="UniProtKB-KW"/>
</dbReference>
<evidence type="ECO:0000256" key="1">
    <source>
        <dbReference type="ARBA" id="ARBA00010641"/>
    </source>
</evidence>
<dbReference type="InterPro" id="IPR013324">
    <property type="entry name" value="RNA_pol_sigma_r3/r4-like"/>
</dbReference>
<dbReference type="NCBIfam" id="TIGR02937">
    <property type="entry name" value="sigma70-ECF"/>
    <property type="match status" value="1"/>
</dbReference>
<dbReference type="RefSeq" id="WP_183413733.1">
    <property type="nucleotide sequence ID" value="NZ_JACHYB010000002.1"/>
</dbReference>
<keyword evidence="5" id="KW-0804">Transcription</keyword>
<dbReference type="CDD" id="cd06171">
    <property type="entry name" value="Sigma70_r4"/>
    <property type="match status" value="1"/>
</dbReference>
<evidence type="ECO:0000256" key="4">
    <source>
        <dbReference type="ARBA" id="ARBA00023125"/>
    </source>
</evidence>
<feature type="domain" description="RNA polymerase sigma-70 region 2" evidence="6">
    <location>
        <begin position="28"/>
        <end position="96"/>
    </location>
</feature>
<reference evidence="8 9" key="1">
    <citation type="submission" date="2020-08" db="EMBL/GenBank/DDBJ databases">
        <title>Genomic Encyclopedia of Type Strains, Phase IV (KMG-IV): sequencing the most valuable type-strain genomes for metagenomic binning, comparative biology and taxonomic classification.</title>
        <authorList>
            <person name="Goeker M."/>
        </authorList>
    </citation>
    <scope>NUCLEOTIDE SEQUENCE [LARGE SCALE GENOMIC DNA]</scope>
    <source>
        <strain evidence="8 9">DSM 27471</strain>
    </source>
</reference>
<accession>A0A7W5H2M5</accession>
<gene>
    <name evidence="8" type="ORF">FHX64_002123</name>
</gene>
<dbReference type="AlphaFoldDB" id="A0A7W5H2M5"/>
<keyword evidence="9" id="KW-1185">Reference proteome</keyword>
<evidence type="ECO:0000313" key="9">
    <source>
        <dbReference type="Proteomes" id="UP000544222"/>
    </source>
</evidence>
<dbReference type="Pfam" id="PF08281">
    <property type="entry name" value="Sigma70_r4_2"/>
    <property type="match status" value="1"/>
</dbReference>
<dbReference type="InterPro" id="IPR007627">
    <property type="entry name" value="RNA_pol_sigma70_r2"/>
</dbReference>
<comment type="similarity">
    <text evidence="1">Belongs to the sigma-70 factor family. ECF subfamily.</text>
</comment>
<dbReference type="GO" id="GO:0006352">
    <property type="term" value="P:DNA-templated transcription initiation"/>
    <property type="evidence" value="ECO:0007669"/>
    <property type="project" value="InterPro"/>
</dbReference>
<keyword evidence="2" id="KW-0805">Transcription regulation</keyword>
<evidence type="ECO:0000259" key="6">
    <source>
        <dbReference type="Pfam" id="PF04542"/>
    </source>
</evidence>
<protein>
    <submittedName>
        <fullName evidence="8">RNA polymerase sigma-70 factor (ECF subfamily)</fullName>
    </submittedName>
</protein>
<evidence type="ECO:0000256" key="3">
    <source>
        <dbReference type="ARBA" id="ARBA00023082"/>
    </source>
</evidence>
<dbReference type="PANTHER" id="PTHR43133:SF8">
    <property type="entry name" value="RNA POLYMERASE SIGMA FACTOR HI_1459-RELATED"/>
    <property type="match status" value="1"/>
</dbReference>
<dbReference type="InterPro" id="IPR039425">
    <property type="entry name" value="RNA_pol_sigma-70-like"/>
</dbReference>
<dbReference type="InterPro" id="IPR013325">
    <property type="entry name" value="RNA_pol_sigma_r2"/>
</dbReference>